<organism evidence="3 4">
    <name type="scientific">Tepidimicrobium xylanilyticum</name>
    <dbReference type="NCBI Taxonomy" id="1123352"/>
    <lineage>
        <taxon>Bacteria</taxon>
        <taxon>Bacillati</taxon>
        <taxon>Bacillota</taxon>
        <taxon>Tissierellia</taxon>
        <taxon>Tissierellales</taxon>
        <taxon>Tepidimicrobiaceae</taxon>
        <taxon>Tepidimicrobium</taxon>
    </lineage>
</organism>
<evidence type="ECO:0000313" key="3">
    <source>
        <dbReference type="EMBL" id="SDW01326.1"/>
    </source>
</evidence>
<dbReference type="InterPro" id="IPR012914">
    <property type="entry name" value="PucR_dom"/>
</dbReference>
<gene>
    <name evidence="3" type="ORF">SAMN05660923_00034</name>
</gene>
<sequence>MSISVADALKLPSFYGAQILAGSRGLDRQLRRISVVECPEFPLDASIAGKENHLFEDGDFFISSLYAIKNTPELLLDTVKLYNKFNSSGLCIINRYFKTIPQEVANYANEVNYPIIMVEWSVAYADIITDVSRAILSSQNNHVAISIINDILNEDDPENIMSLAYTLNNKFYDNIVVFCLKTVMCEESKIRFLIGNLNNIKNLYCVSYYDNVLICISSQSKITDKDIDLHINNIKNVVERSLKDYYIGISNSYESLKNLKDAIEEALTACKVSKITKNKVEIYSKIGSYQLLLDIKNKNTLKKFYNELIGPLIEYDENKNGKLVETLFTYVQNDGDIGKTAFDLFQHENTIRYRILKVKQLLGLTEESIKFYETISLAYKISKIIL</sequence>
<reference evidence="3 4" key="1">
    <citation type="submission" date="2016-10" db="EMBL/GenBank/DDBJ databases">
        <authorList>
            <person name="de Groot N.N."/>
        </authorList>
    </citation>
    <scope>NUCLEOTIDE SEQUENCE [LARGE SCALE GENOMIC DNA]</scope>
    <source>
        <strain evidence="3 4">DSM 23310</strain>
    </source>
</reference>
<dbReference type="Pfam" id="PF07905">
    <property type="entry name" value="PucR"/>
    <property type="match status" value="1"/>
</dbReference>
<protein>
    <submittedName>
        <fullName evidence="3">PucR C-terminal helix-turn-helix domain-containing protein</fullName>
    </submittedName>
</protein>
<dbReference type="InterPro" id="IPR042070">
    <property type="entry name" value="PucR_C-HTH_sf"/>
</dbReference>
<dbReference type="Proteomes" id="UP000198828">
    <property type="component" value="Unassembled WGS sequence"/>
</dbReference>
<feature type="domain" description="Purine catabolism PurC-like" evidence="1">
    <location>
        <begin position="7"/>
        <end position="135"/>
    </location>
</feature>
<dbReference type="EMBL" id="FNNG01000001">
    <property type="protein sequence ID" value="SDW01326.1"/>
    <property type="molecule type" value="Genomic_DNA"/>
</dbReference>
<proteinExistence type="predicted"/>
<evidence type="ECO:0000313" key="4">
    <source>
        <dbReference type="Proteomes" id="UP000198828"/>
    </source>
</evidence>
<dbReference type="PANTHER" id="PTHR33744">
    <property type="entry name" value="CARBOHYDRATE DIACID REGULATOR"/>
    <property type="match status" value="1"/>
</dbReference>
<keyword evidence="4" id="KW-1185">Reference proteome</keyword>
<feature type="domain" description="PucR C-terminal helix-turn-helix" evidence="2">
    <location>
        <begin position="323"/>
        <end position="380"/>
    </location>
</feature>
<dbReference type="InterPro" id="IPR025736">
    <property type="entry name" value="PucR_C-HTH_dom"/>
</dbReference>
<evidence type="ECO:0000259" key="1">
    <source>
        <dbReference type="Pfam" id="PF07905"/>
    </source>
</evidence>
<dbReference type="Pfam" id="PF13556">
    <property type="entry name" value="HTH_30"/>
    <property type="match status" value="1"/>
</dbReference>
<dbReference type="PANTHER" id="PTHR33744:SF1">
    <property type="entry name" value="DNA-BINDING TRANSCRIPTIONAL ACTIVATOR ADER"/>
    <property type="match status" value="1"/>
</dbReference>
<evidence type="ECO:0000259" key="2">
    <source>
        <dbReference type="Pfam" id="PF13556"/>
    </source>
</evidence>
<dbReference type="OrthoDB" id="1704333at2"/>
<name>A0A1H2Q2C4_9FIRM</name>
<accession>A0A1H2Q2C4</accession>
<dbReference type="AlphaFoldDB" id="A0A1H2Q2C4"/>
<dbReference type="InterPro" id="IPR051448">
    <property type="entry name" value="CdaR-like_regulators"/>
</dbReference>
<dbReference type="RefSeq" id="WP_093749660.1">
    <property type="nucleotide sequence ID" value="NZ_BSYN01000001.1"/>
</dbReference>
<dbReference type="Gene3D" id="1.10.10.2840">
    <property type="entry name" value="PucR C-terminal helix-turn-helix domain"/>
    <property type="match status" value="1"/>
</dbReference>